<evidence type="ECO:0000256" key="1">
    <source>
        <dbReference type="SAM" id="MobiDB-lite"/>
    </source>
</evidence>
<protein>
    <recommendedName>
        <fullName evidence="2">RNase H type-1 domain-containing protein</fullName>
    </recommendedName>
</protein>
<organism evidence="3 4">
    <name type="scientific">Favolaschia claudopus</name>
    <dbReference type="NCBI Taxonomy" id="2862362"/>
    <lineage>
        <taxon>Eukaryota</taxon>
        <taxon>Fungi</taxon>
        <taxon>Dikarya</taxon>
        <taxon>Basidiomycota</taxon>
        <taxon>Agaricomycotina</taxon>
        <taxon>Agaricomycetes</taxon>
        <taxon>Agaricomycetidae</taxon>
        <taxon>Agaricales</taxon>
        <taxon>Marasmiineae</taxon>
        <taxon>Mycenaceae</taxon>
        <taxon>Favolaschia</taxon>
    </lineage>
</organism>
<accession>A0AAW0DDR7</accession>
<keyword evidence="4" id="KW-1185">Reference proteome</keyword>
<dbReference type="Proteomes" id="UP001362999">
    <property type="component" value="Unassembled WGS sequence"/>
</dbReference>
<dbReference type="InterPro" id="IPR036397">
    <property type="entry name" value="RNaseH_sf"/>
</dbReference>
<dbReference type="Gene3D" id="3.30.420.10">
    <property type="entry name" value="Ribonuclease H-like superfamily/Ribonuclease H"/>
    <property type="match status" value="1"/>
</dbReference>
<gene>
    <name evidence="3" type="ORF">R3P38DRAFT_3620855</name>
</gene>
<evidence type="ECO:0000259" key="2">
    <source>
        <dbReference type="Pfam" id="PF00075"/>
    </source>
</evidence>
<proteinExistence type="predicted"/>
<feature type="region of interest" description="Disordered" evidence="1">
    <location>
        <begin position="161"/>
        <end position="183"/>
    </location>
</feature>
<feature type="domain" description="RNase H type-1" evidence="2">
    <location>
        <begin position="294"/>
        <end position="377"/>
    </location>
</feature>
<reference evidence="3 4" key="1">
    <citation type="journal article" date="2024" name="J Genomics">
        <title>Draft genome sequencing and assembly of Favolaschia claudopus CIRM-BRFM 2984 isolated from oak limbs.</title>
        <authorList>
            <person name="Navarro D."/>
            <person name="Drula E."/>
            <person name="Chaduli D."/>
            <person name="Cazenave R."/>
            <person name="Ahrendt S."/>
            <person name="Wang J."/>
            <person name="Lipzen A."/>
            <person name="Daum C."/>
            <person name="Barry K."/>
            <person name="Grigoriev I.V."/>
            <person name="Favel A."/>
            <person name="Rosso M.N."/>
            <person name="Martin F."/>
        </authorList>
    </citation>
    <scope>NUCLEOTIDE SEQUENCE [LARGE SCALE GENOMIC DNA]</scope>
    <source>
        <strain evidence="3 4">CIRM-BRFM 2984</strain>
    </source>
</reference>
<dbReference type="SUPFAM" id="SSF53098">
    <property type="entry name" value="Ribonuclease H-like"/>
    <property type="match status" value="1"/>
</dbReference>
<dbReference type="Gene3D" id="3.60.10.10">
    <property type="entry name" value="Endonuclease/exonuclease/phosphatase"/>
    <property type="match status" value="1"/>
</dbReference>
<dbReference type="GO" id="GO:0004523">
    <property type="term" value="F:RNA-DNA hybrid ribonuclease activity"/>
    <property type="evidence" value="ECO:0007669"/>
    <property type="project" value="InterPro"/>
</dbReference>
<dbReference type="Pfam" id="PF00075">
    <property type="entry name" value="RNase_H"/>
    <property type="match status" value="1"/>
</dbReference>
<dbReference type="SUPFAM" id="SSF56219">
    <property type="entry name" value="DNase I-like"/>
    <property type="match status" value="1"/>
</dbReference>
<dbReference type="GO" id="GO:0003676">
    <property type="term" value="F:nucleic acid binding"/>
    <property type="evidence" value="ECO:0007669"/>
    <property type="project" value="InterPro"/>
</dbReference>
<dbReference type="EMBL" id="JAWWNJ010000009">
    <property type="protein sequence ID" value="KAK7049162.1"/>
    <property type="molecule type" value="Genomic_DNA"/>
</dbReference>
<evidence type="ECO:0000313" key="3">
    <source>
        <dbReference type="EMBL" id="KAK7049162.1"/>
    </source>
</evidence>
<dbReference type="InterPro" id="IPR012337">
    <property type="entry name" value="RNaseH-like_sf"/>
</dbReference>
<dbReference type="InterPro" id="IPR036691">
    <property type="entry name" value="Endo/exonu/phosph_ase_sf"/>
</dbReference>
<sequence>MVRRCVGSRRSSPILRYHRRTPKCLRAAHASSSASSAPGAPIISSHAYVPDVPAYIPLATSSTAVLNVPVTSTSPVLSTIPFVRPLDHTSSISIQSWNINGDFPLQMSCPNFRKDLTAFDINLFQETHLRPDQEDTVILPHGYSSTDQPAVYARAREAASASQGSFSKTPLQDEDSGSSGKFTSFQGQRRTVIDYGACSRGLYENVKSFSVADRLPGYDHAALTVEIKFDIGETNRALQHPRKKLKKDVILPTETELDRLLIRTLEAGKDEERKSLTLYGQVLANSDPLKVTVHGSCINSGKITASAGAAAYWGPNSRRNLSERTWGMQTNARAELVAVLLALRTAPSSKTLEIATRSEYAIRSVVYSAPMNAACGWRCLNGDILRLIFVLIKSRAAPIVGVTVVL</sequence>
<comment type="caution">
    <text evidence="3">The sequence shown here is derived from an EMBL/GenBank/DDBJ whole genome shotgun (WGS) entry which is preliminary data.</text>
</comment>
<dbReference type="AlphaFoldDB" id="A0AAW0DDR7"/>
<name>A0AAW0DDR7_9AGAR</name>
<dbReference type="InterPro" id="IPR002156">
    <property type="entry name" value="RNaseH_domain"/>
</dbReference>
<evidence type="ECO:0000313" key="4">
    <source>
        <dbReference type="Proteomes" id="UP001362999"/>
    </source>
</evidence>